<comment type="similarity">
    <text evidence="1 2">Belongs to the small heat shock protein (HSP20) family.</text>
</comment>
<dbReference type="SUPFAM" id="SSF49764">
    <property type="entry name" value="HSP20-like chaperones"/>
    <property type="match status" value="1"/>
</dbReference>
<name>E1YDZ9_9BACT</name>
<gene>
    <name evidence="4" type="ORF">N47_L13910</name>
</gene>
<evidence type="ECO:0000313" key="4">
    <source>
        <dbReference type="EMBL" id="CBX28793.1"/>
    </source>
</evidence>
<organism evidence="4">
    <name type="scientific">uncultured Desulfobacterium sp</name>
    <dbReference type="NCBI Taxonomy" id="201089"/>
    <lineage>
        <taxon>Bacteria</taxon>
        <taxon>Pseudomonadati</taxon>
        <taxon>Thermodesulfobacteriota</taxon>
        <taxon>Desulfobacteria</taxon>
        <taxon>Desulfobacterales</taxon>
        <taxon>Desulfobacteriaceae</taxon>
        <taxon>Desulfobacterium</taxon>
        <taxon>environmental samples</taxon>
    </lineage>
</organism>
<dbReference type="EMBL" id="FR695869">
    <property type="protein sequence ID" value="CBX28793.1"/>
    <property type="molecule type" value="Genomic_DNA"/>
</dbReference>
<dbReference type="PROSITE" id="PS01031">
    <property type="entry name" value="SHSP"/>
    <property type="match status" value="1"/>
</dbReference>
<protein>
    <recommendedName>
        <fullName evidence="3">SHSP domain-containing protein</fullName>
    </recommendedName>
</protein>
<sequence>MLSGLTDIAEKLSEISEKGETVTKKGEFAFPSKKGSIKGVYGFSLKTGLGGKDDAIKVEPFGNIRKDKKTGEAVVQEIHEPLIDVFEDDDATTLIAEMPGVGPDDIKIDIRDDVLTILADKGEKKYRKEVLLRYGISKTKTKVTCNNGIVTIRCEKTE</sequence>
<dbReference type="InterPro" id="IPR002068">
    <property type="entry name" value="A-crystallin/Hsp20_dom"/>
</dbReference>
<dbReference type="Gene3D" id="2.60.40.790">
    <property type="match status" value="1"/>
</dbReference>
<dbReference type="CDD" id="cd06464">
    <property type="entry name" value="ACD_sHsps-like"/>
    <property type="match status" value="1"/>
</dbReference>
<proteinExistence type="inferred from homology"/>
<dbReference type="InterPro" id="IPR008978">
    <property type="entry name" value="HSP20-like_chaperone"/>
</dbReference>
<evidence type="ECO:0000256" key="1">
    <source>
        <dbReference type="PROSITE-ProRule" id="PRU00285"/>
    </source>
</evidence>
<feature type="domain" description="SHSP" evidence="3">
    <location>
        <begin position="73"/>
        <end position="158"/>
    </location>
</feature>
<evidence type="ECO:0000256" key="2">
    <source>
        <dbReference type="RuleBase" id="RU003616"/>
    </source>
</evidence>
<accession>E1YDZ9</accession>
<reference evidence="4" key="1">
    <citation type="journal article" date="2011" name="Environ. Microbiol.">
        <title>Genomic insights into the metabolic potential of the polycyclic aromatic hydrocarbon degrading sulfate-reducing Deltaproteobacterium N47.</title>
        <authorList>
            <person name="Bergmann F."/>
            <person name="Selesi D."/>
            <person name="Weinmaier T."/>
            <person name="Tischler P."/>
            <person name="Rattei T."/>
            <person name="Meckenstock R.U."/>
        </authorList>
    </citation>
    <scope>NUCLEOTIDE SEQUENCE</scope>
</reference>
<evidence type="ECO:0000259" key="3">
    <source>
        <dbReference type="PROSITE" id="PS01031"/>
    </source>
</evidence>
<dbReference type="Pfam" id="PF00011">
    <property type="entry name" value="HSP20"/>
    <property type="match status" value="1"/>
</dbReference>
<dbReference type="AlphaFoldDB" id="E1YDZ9"/>